<dbReference type="InterPro" id="IPR000792">
    <property type="entry name" value="Tscrpt_reg_LuxR_C"/>
</dbReference>
<dbReference type="PROSITE" id="PS50043">
    <property type="entry name" value="HTH_LUXR_2"/>
    <property type="match status" value="1"/>
</dbReference>
<dbReference type="GO" id="GO:0000160">
    <property type="term" value="P:phosphorelay signal transduction system"/>
    <property type="evidence" value="ECO:0007669"/>
    <property type="project" value="InterPro"/>
</dbReference>
<protein>
    <submittedName>
        <fullName evidence="7">DNA-binding response regulator, NarL/FixJ family, contains REC and HTH domains</fullName>
    </submittedName>
</protein>
<proteinExistence type="predicted"/>
<keyword evidence="4" id="KW-0597">Phosphoprotein</keyword>
<dbReference type="SUPFAM" id="SSF46894">
    <property type="entry name" value="C-terminal effector domain of the bipartite response regulators"/>
    <property type="match status" value="1"/>
</dbReference>
<dbReference type="Gene3D" id="3.40.50.2300">
    <property type="match status" value="1"/>
</dbReference>
<evidence type="ECO:0000313" key="8">
    <source>
        <dbReference type="Proteomes" id="UP000199515"/>
    </source>
</evidence>
<sequence>MTETRIVLVADDSFVRGGIGAILGSEPTFRIVGEAGTLREACALGARLAPSLFVIDIGSLKDNIVETVKELSASGRSGPIPVVLLLGADTAQLDLDVLRLGGCAIIRRRTAAAELVAAVRMVAAGYLPIERALAERLALTLPQLDTHAQAGAQLTKREREVFLLIARGMSNAEIAAALTVASSTVKSHVQDIFRKLGLRDRVQAVIYAYESTMALSGSVG</sequence>
<keyword evidence="1" id="KW-0805">Transcription regulation</keyword>
<evidence type="ECO:0000313" key="7">
    <source>
        <dbReference type="EMBL" id="SDX63375.1"/>
    </source>
</evidence>
<dbReference type="InterPro" id="IPR039420">
    <property type="entry name" value="WalR-like"/>
</dbReference>
<keyword evidence="2 7" id="KW-0238">DNA-binding</keyword>
<keyword evidence="8" id="KW-1185">Reference proteome</keyword>
<dbReference type="RefSeq" id="WP_091289405.1">
    <property type="nucleotide sequence ID" value="NZ_FNON01000003.1"/>
</dbReference>
<feature type="modified residue" description="4-aspartylphosphate" evidence="4">
    <location>
        <position position="56"/>
    </location>
</feature>
<reference evidence="7 8" key="1">
    <citation type="submission" date="2016-10" db="EMBL/GenBank/DDBJ databases">
        <authorList>
            <person name="de Groot N.N."/>
        </authorList>
    </citation>
    <scope>NUCLEOTIDE SEQUENCE [LARGE SCALE GENOMIC DNA]</scope>
    <source>
        <strain evidence="7 8">CPCC 202699</strain>
    </source>
</reference>
<dbReference type="Pfam" id="PF00196">
    <property type="entry name" value="GerE"/>
    <property type="match status" value="1"/>
</dbReference>
<evidence type="ECO:0000256" key="1">
    <source>
        <dbReference type="ARBA" id="ARBA00023015"/>
    </source>
</evidence>
<dbReference type="Proteomes" id="UP000199515">
    <property type="component" value="Unassembled WGS sequence"/>
</dbReference>
<dbReference type="PROSITE" id="PS50110">
    <property type="entry name" value="RESPONSE_REGULATORY"/>
    <property type="match status" value="1"/>
</dbReference>
<dbReference type="PANTHER" id="PTHR43214:SF24">
    <property type="entry name" value="TRANSCRIPTIONAL REGULATORY PROTEIN NARL-RELATED"/>
    <property type="match status" value="1"/>
</dbReference>
<dbReference type="OrthoDB" id="9808843at2"/>
<feature type="domain" description="Response regulatory" evidence="6">
    <location>
        <begin position="5"/>
        <end position="123"/>
    </location>
</feature>
<dbReference type="EMBL" id="FNON01000003">
    <property type="protein sequence ID" value="SDX63375.1"/>
    <property type="molecule type" value="Genomic_DNA"/>
</dbReference>
<gene>
    <name evidence="7" type="ORF">SAMN05421504_103315</name>
</gene>
<organism evidence="7 8">
    <name type="scientific">Amycolatopsis xylanica</name>
    <dbReference type="NCBI Taxonomy" id="589385"/>
    <lineage>
        <taxon>Bacteria</taxon>
        <taxon>Bacillati</taxon>
        <taxon>Actinomycetota</taxon>
        <taxon>Actinomycetes</taxon>
        <taxon>Pseudonocardiales</taxon>
        <taxon>Pseudonocardiaceae</taxon>
        <taxon>Amycolatopsis</taxon>
    </lineage>
</organism>
<evidence type="ECO:0000259" key="5">
    <source>
        <dbReference type="PROSITE" id="PS50043"/>
    </source>
</evidence>
<keyword evidence="3" id="KW-0804">Transcription</keyword>
<dbReference type="GO" id="GO:0003677">
    <property type="term" value="F:DNA binding"/>
    <property type="evidence" value="ECO:0007669"/>
    <property type="project" value="UniProtKB-KW"/>
</dbReference>
<dbReference type="GO" id="GO:0006355">
    <property type="term" value="P:regulation of DNA-templated transcription"/>
    <property type="evidence" value="ECO:0007669"/>
    <property type="project" value="InterPro"/>
</dbReference>
<dbReference type="PRINTS" id="PR00038">
    <property type="entry name" value="HTHLUXR"/>
</dbReference>
<evidence type="ECO:0000256" key="3">
    <source>
        <dbReference type="ARBA" id="ARBA00023163"/>
    </source>
</evidence>
<name>A0A1H3DAE8_9PSEU</name>
<dbReference type="SMART" id="SM00421">
    <property type="entry name" value="HTH_LUXR"/>
    <property type="match status" value="1"/>
</dbReference>
<evidence type="ECO:0000256" key="2">
    <source>
        <dbReference type="ARBA" id="ARBA00023125"/>
    </source>
</evidence>
<feature type="domain" description="HTH luxR-type" evidence="5">
    <location>
        <begin position="147"/>
        <end position="212"/>
    </location>
</feature>
<dbReference type="PANTHER" id="PTHR43214">
    <property type="entry name" value="TWO-COMPONENT RESPONSE REGULATOR"/>
    <property type="match status" value="1"/>
</dbReference>
<evidence type="ECO:0000259" key="6">
    <source>
        <dbReference type="PROSITE" id="PS50110"/>
    </source>
</evidence>
<dbReference type="AlphaFoldDB" id="A0A1H3DAE8"/>
<dbReference type="CDD" id="cd06170">
    <property type="entry name" value="LuxR_C_like"/>
    <property type="match status" value="1"/>
</dbReference>
<dbReference type="SUPFAM" id="SSF52172">
    <property type="entry name" value="CheY-like"/>
    <property type="match status" value="1"/>
</dbReference>
<evidence type="ECO:0000256" key="4">
    <source>
        <dbReference type="PROSITE-ProRule" id="PRU00169"/>
    </source>
</evidence>
<dbReference type="InterPro" id="IPR016032">
    <property type="entry name" value="Sig_transdc_resp-reg_C-effctor"/>
</dbReference>
<dbReference type="InterPro" id="IPR011006">
    <property type="entry name" value="CheY-like_superfamily"/>
</dbReference>
<accession>A0A1H3DAE8</accession>
<dbReference type="STRING" id="589385.SAMN05421504_103315"/>
<dbReference type="InterPro" id="IPR001789">
    <property type="entry name" value="Sig_transdc_resp-reg_receiver"/>
</dbReference>